<keyword evidence="7" id="KW-0472">Membrane</keyword>
<evidence type="ECO:0000256" key="7">
    <source>
        <dbReference type="ARBA" id="ARBA00023136"/>
    </source>
</evidence>
<dbReference type="Pfam" id="PF11721">
    <property type="entry name" value="Malectin"/>
    <property type="match status" value="3"/>
</dbReference>
<dbReference type="GO" id="GO:0016020">
    <property type="term" value="C:membrane"/>
    <property type="evidence" value="ECO:0007669"/>
    <property type="project" value="TreeGrafter"/>
</dbReference>
<keyword evidence="5" id="KW-0256">Endoplasmic reticulum</keyword>
<dbReference type="InterPro" id="IPR011041">
    <property type="entry name" value="Quinoprot_gluc/sorb_DH_b-prop"/>
</dbReference>
<dbReference type="InterPro" id="IPR038081">
    <property type="entry name" value="CalX-like_sf"/>
</dbReference>
<dbReference type="InterPro" id="IPR039155">
    <property type="entry name" value="MLEC"/>
</dbReference>
<gene>
    <name evidence="12" type="ORF">NIES37_31020</name>
</gene>
<sequence>MAAIRINVGGQAYTDGQGNQWLADQYFSGGNTYGTTAAIANTVEDPLYQNERWLNDFSYAIPVANGDYTVKLKFAELFFNAAGQRVFDVKAENNSVITNLDIFKEAGANTALDKSFTVKVADGTLNLNFLSSINNAKVDAIEIIPVTTTPTAQVIVQQSGGNTAVTEGGATDSYSLVLSSKPTANVTINLGTTGNQITLDKTSLTFTPSNWNTAQTVTVKAVDDTAVEGTHTANITHTVSSTDSKYNNLAVGNVVVNITDNDTAPTPQVIVQQSGGNTAVTEGGATDSYSLVLSSKPTANVTINLGTTGNQITLDKTSLTFTPSNWNTAQTVTVKAIDDTAVEGNHTANITHTVSSTDSKYNNLAVGNVVVNITDNDTAPTGKAIRINAGGAAFTDGQGNQWLADQYFSGGNTYGTTAAIANTVEDPLYQNERWLNDFSYAIPVTNGDYTVKLKFAELFFNAAGQRVFDVKAENNSVITNLDIFKEAGANTALDKSFTVKVADGTLNLNFLSSVNNAKVDAIEIIPVTTTPTAQVIVQQSGGNTAVTEGGATDSYSLVLSSQPTANVTINLGTTGNQITLDKTSLTFTPSNWNTAQTVTVKAVDDTAVEGTHTANITHTVSSTDSKYNNFAVGNVTVTITDNDTNTNPTPTPGAIRIDVGATQSFTDTQGQIWQADQYFVGTSNIYTVTAPIGKTEDDLLYQTDRYAQNLAYEIPVANGNYTVNLHFAENYWTDFDQRVFDISLEGQKVFSNVDIFKQSKNAFFPGNNSALVLSVPTQNVSDGKLNLNLDATVDNATISAIEIIPVTGSQVILQQTGGSTAVAEGGAGDNYSLVLNSKPTANVTINLATDKANQITLNKSSFTFTPDNWNIAQTVTVNAVDDKLVEGNHTVNISHTVTSADSTYNNLSIPKVAVSIADNETVAISFTQKVVATINESTPAGPTTGAWGPDGRLYVGDYDGTIRAYTFDQNYNVTNTQEITTLKGLYNSDILGIAFNPYDTSDAPSIYVAHSKLYANRGGAFPQTELSPYSGQVSILQGTNFSQLIPLVTGLPTSNHDHGINGLTFDNKGDLYINVGGNTNAGVTNDNIGGIPESPFSAAILKAEISKSTFNGKVQYSLPSNFQPPAGLTFDPAISQVFGDKATVKPGVDVSVYASGLRNPYDAVFTTKGLLYSTDNGHNPGFGDISTSATTQKPATGAPDELNLIEQGNYYGSPNRNRGISDPRQNVYYDPSQASIPGVYTAPIATNMASTNGIDEYRATAFNNQLRGNLITQRWNAEVSTYQLSADGKTVQKIDTINNVGGGLDILTGPGGALVGINYSDKKITVATPNDAAAIGVTAYDIFPWRAPANNDAGKNTFVIGGKNFGTLANTQVIIGGKTATITEVNSERIKGILPSFTNTNPIDLLDVTVSSNGQFSTIADAYLPLYGSATFV</sequence>
<dbReference type="PANTHER" id="PTHR13460">
    <property type="match status" value="1"/>
</dbReference>
<keyword evidence="13" id="KW-1185">Reference proteome</keyword>
<feature type="domain" description="Malectin" evidence="11">
    <location>
        <begin position="655"/>
        <end position="801"/>
    </location>
</feature>
<proteinExistence type="inferred from homology"/>
<evidence type="ECO:0000256" key="4">
    <source>
        <dbReference type="ARBA" id="ARBA00022729"/>
    </source>
</evidence>
<dbReference type="InterPro" id="IPR011042">
    <property type="entry name" value="6-blade_b-propeller_TolB-like"/>
</dbReference>
<evidence type="ECO:0000313" key="13">
    <source>
        <dbReference type="Proteomes" id="UP000218785"/>
    </source>
</evidence>
<dbReference type="InterPro" id="IPR014756">
    <property type="entry name" value="Ig_E-set"/>
</dbReference>
<evidence type="ECO:0000313" key="12">
    <source>
        <dbReference type="EMBL" id="BAY99123.1"/>
    </source>
</evidence>
<evidence type="ECO:0000256" key="8">
    <source>
        <dbReference type="ARBA" id="ARBA00023180"/>
    </source>
</evidence>
<dbReference type="Pfam" id="PF07995">
    <property type="entry name" value="GSDH"/>
    <property type="match status" value="1"/>
</dbReference>
<dbReference type="EMBL" id="AP018248">
    <property type="protein sequence ID" value="BAY99123.1"/>
    <property type="molecule type" value="Genomic_DNA"/>
</dbReference>
<dbReference type="InterPro" id="IPR008979">
    <property type="entry name" value="Galactose-bd-like_sf"/>
</dbReference>
<comment type="similarity">
    <text evidence="2">Belongs to the malectin family.</text>
</comment>
<dbReference type="SUPFAM" id="SSF49785">
    <property type="entry name" value="Galactose-binding domain-like"/>
    <property type="match status" value="3"/>
</dbReference>
<organism evidence="12 13">
    <name type="scientific">Tolypothrix tenuis PCC 7101</name>
    <dbReference type="NCBI Taxonomy" id="231146"/>
    <lineage>
        <taxon>Bacteria</taxon>
        <taxon>Bacillati</taxon>
        <taxon>Cyanobacteriota</taxon>
        <taxon>Cyanophyceae</taxon>
        <taxon>Nostocales</taxon>
        <taxon>Tolypothrichaceae</taxon>
        <taxon>Tolypothrix</taxon>
    </lineage>
</organism>
<evidence type="ECO:0000259" key="11">
    <source>
        <dbReference type="Pfam" id="PF11721"/>
    </source>
</evidence>
<keyword evidence="6" id="KW-1133">Transmembrane helix</keyword>
<evidence type="ECO:0000256" key="3">
    <source>
        <dbReference type="ARBA" id="ARBA00022692"/>
    </source>
</evidence>
<evidence type="ECO:0000256" key="1">
    <source>
        <dbReference type="ARBA" id="ARBA00004115"/>
    </source>
</evidence>
<evidence type="ECO:0008006" key="14">
    <source>
        <dbReference type="Google" id="ProtNLM"/>
    </source>
</evidence>
<evidence type="ECO:0000256" key="6">
    <source>
        <dbReference type="ARBA" id="ARBA00022989"/>
    </source>
</evidence>
<protein>
    <recommendedName>
        <fullName evidence="14">Malectin domain-containing protein</fullName>
    </recommendedName>
</protein>
<dbReference type="InterPro" id="IPR013783">
    <property type="entry name" value="Ig-like_fold"/>
</dbReference>
<dbReference type="KEGG" id="ttq:NIES37_31020"/>
<reference evidence="12 13" key="1">
    <citation type="submission" date="2017-06" db="EMBL/GenBank/DDBJ databases">
        <title>Genome sequencing of cyanobaciteial culture collection at National Institute for Environmental Studies (NIES).</title>
        <authorList>
            <person name="Hirose Y."/>
            <person name="Shimura Y."/>
            <person name="Fujisawa T."/>
            <person name="Nakamura Y."/>
            <person name="Kawachi M."/>
        </authorList>
    </citation>
    <scope>NUCLEOTIDE SEQUENCE [LARGE SCALE GENOMIC DNA]</scope>
    <source>
        <strain evidence="12 13">NIES-37</strain>
    </source>
</reference>
<evidence type="ECO:0000256" key="5">
    <source>
        <dbReference type="ARBA" id="ARBA00022824"/>
    </source>
</evidence>
<feature type="domain" description="Malectin" evidence="11">
    <location>
        <begin position="384"/>
        <end position="512"/>
    </location>
</feature>
<dbReference type="GO" id="GO:0030246">
    <property type="term" value="F:carbohydrate binding"/>
    <property type="evidence" value="ECO:0007669"/>
    <property type="project" value="InterPro"/>
</dbReference>
<feature type="domain" description="Malectin" evidence="11">
    <location>
        <begin position="4"/>
        <end position="131"/>
    </location>
</feature>
<evidence type="ECO:0000256" key="9">
    <source>
        <dbReference type="ARBA" id="ARBA00023277"/>
    </source>
</evidence>
<dbReference type="Proteomes" id="UP000218785">
    <property type="component" value="Chromosome"/>
</dbReference>
<accession>A0A1Z4N075</accession>
<dbReference type="InterPro" id="IPR012938">
    <property type="entry name" value="Glc/Sorbosone_DH"/>
</dbReference>
<keyword evidence="3" id="KW-0812">Transmembrane</keyword>
<keyword evidence="8" id="KW-0325">Glycoprotein</keyword>
<keyword evidence="4" id="KW-0732">Signal</keyword>
<feature type="domain" description="Glucose/Sorbosone dehydrogenase" evidence="10">
    <location>
        <begin position="1141"/>
        <end position="1314"/>
    </location>
</feature>
<dbReference type="SUPFAM" id="SSF81296">
    <property type="entry name" value="E set domains"/>
    <property type="match status" value="1"/>
</dbReference>
<dbReference type="Gene3D" id="2.120.10.30">
    <property type="entry name" value="TolB, C-terminal domain"/>
    <property type="match status" value="1"/>
</dbReference>
<evidence type="ECO:0000256" key="2">
    <source>
        <dbReference type="ARBA" id="ARBA00009141"/>
    </source>
</evidence>
<dbReference type="Gene3D" id="2.60.120.430">
    <property type="entry name" value="Galactose-binding lectin"/>
    <property type="match status" value="3"/>
</dbReference>
<dbReference type="RefSeq" id="WP_096577035.1">
    <property type="nucleotide sequence ID" value="NZ_CAWNJS010000001.1"/>
</dbReference>
<dbReference type="SUPFAM" id="SSF50952">
    <property type="entry name" value="Soluble quinoprotein glucose dehydrogenase"/>
    <property type="match status" value="1"/>
</dbReference>
<evidence type="ECO:0000259" key="10">
    <source>
        <dbReference type="Pfam" id="PF07995"/>
    </source>
</evidence>
<dbReference type="InterPro" id="IPR021720">
    <property type="entry name" value="Malectin_dom"/>
</dbReference>
<keyword evidence="9" id="KW-0119">Carbohydrate metabolism</keyword>
<dbReference type="Gene3D" id="2.60.40.10">
    <property type="entry name" value="Immunoglobulins"/>
    <property type="match status" value="1"/>
</dbReference>
<dbReference type="SUPFAM" id="SSF141072">
    <property type="entry name" value="CalX-like"/>
    <property type="match status" value="2"/>
</dbReference>
<dbReference type="PANTHER" id="PTHR13460:SF0">
    <property type="entry name" value="MALECTIN"/>
    <property type="match status" value="1"/>
</dbReference>
<comment type="subcellular location">
    <subcellularLocation>
        <location evidence="1">Endoplasmic reticulum membrane</location>
        <topology evidence="1">Single-pass type I membrane protein</topology>
    </subcellularLocation>
</comment>
<name>A0A1Z4N075_9CYAN</name>